<protein>
    <recommendedName>
        <fullName evidence="4">L-ectoine synthase</fullName>
        <ecNumber evidence="3">4.2.1.108</ecNumber>
    </recommendedName>
    <alternativeName>
        <fullName evidence="6">N-acetyldiaminobutyrate dehydratase</fullName>
    </alternativeName>
</protein>
<gene>
    <name evidence="8" type="ORF">UFOPK2992_00786</name>
</gene>
<evidence type="ECO:0000256" key="4">
    <source>
        <dbReference type="ARBA" id="ARBA00019707"/>
    </source>
</evidence>
<name>A0A6J6XNS4_9ZZZZ</name>
<dbReference type="InterPro" id="IPR011051">
    <property type="entry name" value="RmlC_Cupin_sf"/>
</dbReference>
<dbReference type="EMBL" id="CAFAAI010000117">
    <property type="protein sequence ID" value="CAB4796806.1"/>
    <property type="molecule type" value="Genomic_DNA"/>
</dbReference>
<evidence type="ECO:0000256" key="6">
    <source>
        <dbReference type="ARBA" id="ARBA00033271"/>
    </source>
</evidence>
<evidence type="ECO:0000313" key="8">
    <source>
        <dbReference type="EMBL" id="CAB4796806.1"/>
    </source>
</evidence>
<evidence type="ECO:0000256" key="1">
    <source>
        <dbReference type="ARBA" id="ARBA00005181"/>
    </source>
</evidence>
<keyword evidence="5" id="KW-0456">Lyase</keyword>
<dbReference type="Pfam" id="PF06339">
    <property type="entry name" value="Ectoine_synth"/>
    <property type="match status" value="1"/>
</dbReference>
<dbReference type="UniPathway" id="UPA00067">
    <property type="reaction ID" value="UER00123"/>
</dbReference>
<evidence type="ECO:0000256" key="7">
    <source>
        <dbReference type="ARBA" id="ARBA00048714"/>
    </source>
</evidence>
<dbReference type="GO" id="GO:0033990">
    <property type="term" value="F:ectoine synthase activity"/>
    <property type="evidence" value="ECO:0007669"/>
    <property type="project" value="UniProtKB-EC"/>
</dbReference>
<dbReference type="CDD" id="cd06978">
    <property type="entry name" value="cupin_EctC"/>
    <property type="match status" value="1"/>
</dbReference>
<dbReference type="PANTHER" id="PTHR39289">
    <property type="match status" value="1"/>
</dbReference>
<comment type="catalytic activity">
    <reaction evidence="7">
        <text>(2S)-4-acetamido-2-aminobutanoate = L-ectoine + H2O</text>
        <dbReference type="Rhea" id="RHEA:17281"/>
        <dbReference type="ChEBI" id="CHEBI:15377"/>
        <dbReference type="ChEBI" id="CHEBI:58515"/>
        <dbReference type="ChEBI" id="CHEBI:58929"/>
        <dbReference type="EC" id="4.2.1.108"/>
    </reaction>
</comment>
<reference evidence="8" key="1">
    <citation type="submission" date="2020-05" db="EMBL/GenBank/DDBJ databases">
        <authorList>
            <person name="Chiriac C."/>
            <person name="Salcher M."/>
            <person name="Ghai R."/>
            <person name="Kavagutti S V."/>
        </authorList>
    </citation>
    <scope>NUCLEOTIDE SEQUENCE</scope>
</reference>
<comment type="similarity">
    <text evidence="2">Belongs to the ectoine synthase family.</text>
</comment>
<dbReference type="AlphaFoldDB" id="A0A6J6XNS4"/>
<evidence type="ECO:0000256" key="2">
    <source>
        <dbReference type="ARBA" id="ARBA00009637"/>
    </source>
</evidence>
<accession>A0A6J6XNS4</accession>
<dbReference type="InterPro" id="IPR014710">
    <property type="entry name" value="RmlC-like_jellyroll"/>
</dbReference>
<dbReference type="SUPFAM" id="SSF51182">
    <property type="entry name" value="RmlC-like cupins"/>
    <property type="match status" value="1"/>
</dbReference>
<comment type="pathway">
    <text evidence="1">Amine and polyamine biosynthesis; ectoine biosynthesis; L-ectoine from L-aspartate 4-semialdehyde: step 3/3.</text>
</comment>
<proteinExistence type="inferred from homology"/>
<dbReference type="EC" id="4.2.1.108" evidence="3"/>
<dbReference type="PANTHER" id="PTHR39289:SF1">
    <property type="entry name" value="L-ECTOINE SYNTHASE"/>
    <property type="match status" value="1"/>
</dbReference>
<sequence length="131" mass="14311">MIVVTSEEIADSPRHVFGPGWDSKRMIVKQHGVGFSMHETRVSEGAELTMQYLNHVEVNYCIAGEGEVTDVVTGITYPLRPGTIYALNKHDLHIVRAIAGDLWLVCVFSPALAGAETHTDEGSFDLDADGQ</sequence>
<dbReference type="Gene3D" id="2.60.120.10">
    <property type="entry name" value="Jelly Rolls"/>
    <property type="match status" value="1"/>
</dbReference>
<dbReference type="GO" id="GO:0019491">
    <property type="term" value="P:ectoine biosynthetic process"/>
    <property type="evidence" value="ECO:0007669"/>
    <property type="project" value="UniProtKB-UniPathway"/>
</dbReference>
<dbReference type="NCBIfam" id="NF009806">
    <property type="entry name" value="PRK13290.1"/>
    <property type="match status" value="1"/>
</dbReference>
<organism evidence="8">
    <name type="scientific">freshwater metagenome</name>
    <dbReference type="NCBI Taxonomy" id="449393"/>
    <lineage>
        <taxon>unclassified sequences</taxon>
        <taxon>metagenomes</taxon>
        <taxon>ecological metagenomes</taxon>
    </lineage>
</organism>
<evidence type="ECO:0000256" key="5">
    <source>
        <dbReference type="ARBA" id="ARBA00023239"/>
    </source>
</evidence>
<evidence type="ECO:0000256" key="3">
    <source>
        <dbReference type="ARBA" id="ARBA00013192"/>
    </source>
</evidence>
<dbReference type="InterPro" id="IPR010462">
    <property type="entry name" value="Ectoine_synth"/>
</dbReference>